<gene>
    <name evidence="6" type="primary">ALD4</name>
    <name evidence="6" type="ORF">AWJ20_266</name>
</gene>
<dbReference type="SUPFAM" id="SSF53720">
    <property type="entry name" value="ALDH-like"/>
    <property type="match status" value="1"/>
</dbReference>
<evidence type="ECO:0000259" key="5">
    <source>
        <dbReference type="Pfam" id="PF00171"/>
    </source>
</evidence>
<name>A0A167CRU4_9ASCO</name>
<keyword evidence="2 4" id="KW-0560">Oxidoreductase</keyword>
<evidence type="ECO:0000256" key="1">
    <source>
        <dbReference type="ARBA" id="ARBA00009986"/>
    </source>
</evidence>
<dbReference type="KEGG" id="slb:AWJ20_266"/>
<dbReference type="Gene3D" id="3.40.605.10">
    <property type="entry name" value="Aldehyde Dehydrogenase, Chain A, domain 1"/>
    <property type="match status" value="1"/>
</dbReference>
<dbReference type="InterPro" id="IPR016163">
    <property type="entry name" value="Ald_DH_C"/>
</dbReference>
<sequence>MSVLTTISPITSSAIITTPATSIEDIDNKILPTAVSAQKKWASTSLAERKAIVAKYIELLKDDETATRLGKDITKQMGRPVRYTKGEISTAALRAEVLLGYADEALAPVNVDESTRPSFKKYLTKDPLGVILIIFPWNYPYLCLTNGLIPALLAGNSVLIKPSPQTPNVANEVAKLFKTAGLPDGVLQVVHSGDVQVLEGLVQRKAVAGVVFTGSVEGGLAVQKAAAGRTIPIALELGGNDPAYVRSDVKDIKATAEDIVDGAIFNSGQSCCSIERVYVDEKVYDQFVDAAVEIVKGYKLGDPFDESTQIGPVISEKAARGIRAQIKDAVDRGAKKLIPSETFAQAEKLNPTFVAPQILVNLDETSRKYLKYSWLGRYSGPSI</sequence>
<dbReference type="AlphaFoldDB" id="A0A167CRU4"/>
<evidence type="ECO:0000256" key="4">
    <source>
        <dbReference type="RuleBase" id="RU003345"/>
    </source>
</evidence>
<evidence type="ECO:0000313" key="7">
    <source>
        <dbReference type="Proteomes" id="UP000189580"/>
    </source>
</evidence>
<dbReference type="InterPro" id="IPR016161">
    <property type="entry name" value="Ald_DH/histidinol_DH"/>
</dbReference>
<keyword evidence="7" id="KW-1185">Reference proteome</keyword>
<reference evidence="6 7" key="1">
    <citation type="submission" date="2016-02" db="EMBL/GenBank/DDBJ databases">
        <title>Complete genome sequence and transcriptome regulation of the pentose utilising yeast Sugiyamaella lignohabitans.</title>
        <authorList>
            <person name="Bellasio M."/>
            <person name="Peymann A."/>
            <person name="Valli M."/>
            <person name="Sipitzky M."/>
            <person name="Graf A."/>
            <person name="Sauer M."/>
            <person name="Marx H."/>
            <person name="Mattanovich D."/>
        </authorList>
    </citation>
    <scope>NUCLEOTIDE SEQUENCE [LARGE SCALE GENOMIC DNA]</scope>
    <source>
        <strain evidence="6 7">CBS 10342</strain>
    </source>
</reference>
<protein>
    <submittedName>
        <fullName evidence="6">Aldehyde dehydrogenase (NADP(+)) ALD4</fullName>
    </submittedName>
</protein>
<dbReference type="EMBL" id="CP014501">
    <property type="protein sequence ID" value="ANB12033.1"/>
    <property type="molecule type" value="Genomic_DNA"/>
</dbReference>
<dbReference type="PANTHER" id="PTHR11699">
    <property type="entry name" value="ALDEHYDE DEHYDROGENASE-RELATED"/>
    <property type="match status" value="1"/>
</dbReference>
<accession>A0A167CRU4</accession>
<dbReference type="OrthoDB" id="310895at2759"/>
<organism evidence="6 7">
    <name type="scientific">Sugiyamaella lignohabitans</name>
    <dbReference type="NCBI Taxonomy" id="796027"/>
    <lineage>
        <taxon>Eukaryota</taxon>
        <taxon>Fungi</taxon>
        <taxon>Dikarya</taxon>
        <taxon>Ascomycota</taxon>
        <taxon>Saccharomycotina</taxon>
        <taxon>Dipodascomycetes</taxon>
        <taxon>Dipodascales</taxon>
        <taxon>Trichomonascaceae</taxon>
        <taxon>Sugiyamaella</taxon>
    </lineage>
</organism>
<evidence type="ECO:0000256" key="2">
    <source>
        <dbReference type="ARBA" id="ARBA00023002"/>
    </source>
</evidence>
<evidence type="ECO:0000313" key="6">
    <source>
        <dbReference type="EMBL" id="ANB12033.1"/>
    </source>
</evidence>
<dbReference type="GO" id="GO:0016620">
    <property type="term" value="F:oxidoreductase activity, acting on the aldehyde or oxo group of donors, NAD or NADP as acceptor"/>
    <property type="evidence" value="ECO:0007669"/>
    <property type="project" value="InterPro"/>
</dbReference>
<dbReference type="GeneID" id="30034595"/>
<comment type="similarity">
    <text evidence="1 4">Belongs to the aldehyde dehydrogenase family.</text>
</comment>
<dbReference type="Proteomes" id="UP000189580">
    <property type="component" value="Chromosome a"/>
</dbReference>
<dbReference type="InterPro" id="IPR029510">
    <property type="entry name" value="Ald_DH_CS_GLU"/>
</dbReference>
<dbReference type="InterPro" id="IPR015590">
    <property type="entry name" value="Aldehyde_DH_dom"/>
</dbReference>
<dbReference type="InterPro" id="IPR016162">
    <property type="entry name" value="Ald_DH_N"/>
</dbReference>
<feature type="domain" description="Aldehyde dehydrogenase" evidence="5">
    <location>
        <begin position="5"/>
        <end position="367"/>
    </location>
</feature>
<dbReference type="Gene3D" id="3.40.309.10">
    <property type="entry name" value="Aldehyde Dehydrogenase, Chain A, domain 2"/>
    <property type="match status" value="1"/>
</dbReference>
<feature type="active site" evidence="3">
    <location>
        <position position="236"/>
    </location>
</feature>
<proteinExistence type="inferred from homology"/>
<dbReference type="Pfam" id="PF00171">
    <property type="entry name" value="Aldedh"/>
    <property type="match status" value="1"/>
</dbReference>
<dbReference type="PROSITE" id="PS00687">
    <property type="entry name" value="ALDEHYDE_DEHYDR_GLU"/>
    <property type="match status" value="1"/>
</dbReference>
<evidence type="ECO:0000256" key="3">
    <source>
        <dbReference type="PROSITE-ProRule" id="PRU10007"/>
    </source>
</evidence>
<dbReference type="RefSeq" id="XP_018734510.1">
    <property type="nucleotide sequence ID" value="XM_018879617.1"/>
</dbReference>